<dbReference type="EMBL" id="JAUSUT010000001">
    <property type="protein sequence ID" value="MDQ0378239.1"/>
    <property type="molecule type" value="Genomic_DNA"/>
</dbReference>
<organism evidence="1 2">
    <name type="scientific">Amycolatopsis thermophila</name>
    <dbReference type="NCBI Taxonomy" id="206084"/>
    <lineage>
        <taxon>Bacteria</taxon>
        <taxon>Bacillati</taxon>
        <taxon>Actinomycetota</taxon>
        <taxon>Actinomycetes</taxon>
        <taxon>Pseudonocardiales</taxon>
        <taxon>Pseudonocardiaceae</taxon>
        <taxon>Amycolatopsis</taxon>
    </lineage>
</organism>
<keyword evidence="2" id="KW-1185">Reference proteome</keyword>
<dbReference type="InterPro" id="IPR036705">
    <property type="entry name" value="Ribosyl_crysJ1_sf"/>
</dbReference>
<dbReference type="RefSeq" id="WP_306990848.1">
    <property type="nucleotide sequence ID" value="NZ_JAUSUT010000001.1"/>
</dbReference>
<dbReference type="Proteomes" id="UP001229651">
    <property type="component" value="Unassembled WGS sequence"/>
</dbReference>
<dbReference type="SUPFAM" id="SSF101478">
    <property type="entry name" value="ADP-ribosylglycohydrolase"/>
    <property type="match status" value="1"/>
</dbReference>
<name>A0ABU0ESH1_9PSEU</name>
<reference evidence="1 2" key="1">
    <citation type="submission" date="2023-07" db="EMBL/GenBank/DDBJ databases">
        <title>Sequencing the genomes of 1000 actinobacteria strains.</title>
        <authorList>
            <person name="Klenk H.-P."/>
        </authorList>
    </citation>
    <scope>NUCLEOTIDE SEQUENCE [LARGE SCALE GENOMIC DNA]</scope>
    <source>
        <strain evidence="1 2">DSM 45805</strain>
    </source>
</reference>
<protein>
    <recommendedName>
        <fullName evidence="3">ADP-ribosylglycohydrolase</fullName>
    </recommendedName>
</protein>
<evidence type="ECO:0008006" key="3">
    <source>
        <dbReference type="Google" id="ProtNLM"/>
    </source>
</evidence>
<accession>A0ABU0ESH1</accession>
<sequence>MASALSGDPAVTDERFTDWKVVLDPEYWRREFPGLETPRPAIVRWIEVDEREQPTGNVQENPDHRPGPAWMGYPWLSSAAAKVMAMRRVGWIDDVTMRRLLLDCEVLVPLQEDGQPIRMRGRNDEVVIPAYSSSTTVPSGYPRWRRIRPRDLLQPGSHEGWLEMDAGRISADTVDLSREINAPDLDRDPGRYTDEIAPEVSPAVTELAAELAEEFRLDPPGLVALRLKAVGGWARDNGFELSTEECRRYAGAYARYVRNLRLRSDNQPVDWPADLAGNGLITHYDNSGRPEPVPWTLGKFEPAGIRSGVFAWHRVLGAYVGFAIGECVALGSGDTLGPLTRQVLRHTETVLRGLPYTALDASVPASFPPAPRPGSWLSAALGAGPELPPNPLTAALAVTMTGGVRFEDSGFPVQRELAHKLTGAGDDTLTAVELLVRVFTKLLGEGEFVFPPHVHLQEMRASGPAPFADIAGIVLALRSGREVPDVEQMETLGTPGSALTVAARALFAATKRHHEPLAAIQSAAAQSADGPLAAALAGALTGARVGVPGLPADLVGALAPLGLLDNIASDVFRHFNRNGVVRDRSMQEYWAQRYPKE</sequence>
<proteinExistence type="predicted"/>
<dbReference type="Gene3D" id="1.10.4080.10">
    <property type="entry name" value="ADP-ribosylation/Crystallin J1"/>
    <property type="match status" value="1"/>
</dbReference>
<evidence type="ECO:0000313" key="2">
    <source>
        <dbReference type="Proteomes" id="UP001229651"/>
    </source>
</evidence>
<gene>
    <name evidence="1" type="ORF">FB470_002233</name>
</gene>
<evidence type="ECO:0000313" key="1">
    <source>
        <dbReference type="EMBL" id="MDQ0378239.1"/>
    </source>
</evidence>
<comment type="caution">
    <text evidence="1">The sequence shown here is derived from an EMBL/GenBank/DDBJ whole genome shotgun (WGS) entry which is preliminary data.</text>
</comment>